<dbReference type="eggNOG" id="ENOG5032JQE">
    <property type="taxonomic scope" value="Bacteria"/>
</dbReference>
<reference evidence="2 3" key="1">
    <citation type="journal article" date="2014" name="Genome Announc.">
        <title>Draft Genome Sequence of Paenibacillus pini JCM 16418T, Isolated from the Rhizosphere of Pine Tree.</title>
        <authorList>
            <person name="Yuki M."/>
            <person name="Oshima K."/>
            <person name="Suda W."/>
            <person name="Oshida Y."/>
            <person name="Kitamura K."/>
            <person name="Iida Y."/>
            <person name="Hattori M."/>
            <person name="Ohkuma M."/>
        </authorList>
    </citation>
    <scope>NUCLEOTIDE SEQUENCE [LARGE SCALE GENOMIC DNA]</scope>
    <source>
        <strain evidence="2 3">JCM 16418</strain>
    </source>
</reference>
<dbReference type="STRING" id="1236976.JCM16418_501"/>
<dbReference type="Proteomes" id="UP000019364">
    <property type="component" value="Unassembled WGS sequence"/>
</dbReference>
<protein>
    <submittedName>
        <fullName evidence="2">Uncharacterized protein</fullName>
    </submittedName>
</protein>
<feature type="transmembrane region" description="Helical" evidence="1">
    <location>
        <begin position="95"/>
        <end position="114"/>
    </location>
</feature>
<dbReference type="InterPro" id="IPR035238">
    <property type="entry name" value="DUF5345"/>
</dbReference>
<keyword evidence="1" id="KW-0812">Transmembrane</keyword>
<organism evidence="2 3">
    <name type="scientific">Paenibacillus pini JCM 16418</name>
    <dbReference type="NCBI Taxonomy" id="1236976"/>
    <lineage>
        <taxon>Bacteria</taxon>
        <taxon>Bacillati</taxon>
        <taxon>Bacillota</taxon>
        <taxon>Bacilli</taxon>
        <taxon>Bacillales</taxon>
        <taxon>Paenibacillaceae</taxon>
        <taxon>Paenibacillus</taxon>
    </lineage>
</organism>
<evidence type="ECO:0000313" key="3">
    <source>
        <dbReference type="Proteomes" id="UP000019364"/>
    </source>
</evidence>
<keyword evidence="1" id="KW-1133">Transmembrane helix</keyword>
<dbReference type="Pfam" id="PF17280">
    <property type="entry name" value="DUF5345"/>
    <property type="match status" value="1"/>
</dbReference>
<dbReference type="EMBL" id="BAVZ01000001">
    <property type="protein sequence ID" value="GAF06542.1"/>
    <property type="molecule type" value="Genomic_DNA"/>
</dbReference>
<dbReference type="AlphaFoldDB" id="W7YDK8"/>
<evidence type="ECO:0000313" key="2">
    <source>
        <dbReference type="EMBL" id="GAF06542.1"/>
    </source>
</evidence>
<name>W7YDK8_9BACL</name>
<gene>
    <name evidence="2" type="ORF">JCM16418_501</name>
</gene>
<comment type="caution">
    <text evidence="2">The sequence shown here is derived from an EMBL/GenBank/DDBJ whole genome shotgun (WGS) entry which is preliminary data.</text>
</comment>
<keyword evidence="3" id="KW-1185">Reference proteome</keyword>
<sequence>MSKRTKKDDIIQQQDAEGESFLEQDELITEIVNSLDQMDQHLSVPSTPNLLVMQQLVMQHKQLLRQRNRKDLLIFIAVALIIVSIYAGVASVSFVWLILSQLLLFVIVGVYALIGYTHAQKKVKSPHA</sequence>
<keyword evidence="1" id="KW-0472">Membrane</keyword>
<accession>W7YDK8</accession>
<proteinExistence type="predicted"/>
<feature type="transmembrane region" description="Helical" evidence="1">
    <location>
        <begin position="72"/>
        <end position="89"/>
    </location>
</feature>
<evidence type="ECO:0000256" key="1">
    <source>
        <dbReference type="SAM" id="Phobius"/>
    </source>
</evidence>
<dbReference type="RefSeq" id="WP_036645659.1">
    <property type="nucleotide sequence ID" value="NZ_BAVZ01000001.1"/>
</dbReference>